<gene>
    <name evidence="3" type="ORF">B0T17DRAFT_615694</name>
</gene>
<dbReference type="Proteomes" id="UP001174934">
    <property type="component" value="Unassembled WGS sequence"/>
</dbReference>
<feature type="chain" id="PRO_5041250082" evidence="2">
    <location>
        <begin position="22"/>
        <end position="260"/>
    </location>
</feature>
<dbReference type="EMBL" id="JAULSR010000002">
    <property type="protein sequence ID" value="KAK0629977.1"/>
    <property type="molecule type" value="Genomic_DNA"/>
</dbReference>
<sequence length="260" mass="25740">MLAKSISALAALAFAAHAVVAEPMPYKPTVVKMSVRELFGVVRRANVPGYQPTPAVCGEGDTCEAACGAGFTTCASKDEAIHCFNSAAAQTCCPDNSGNSCDAGYFCAADATNETWCCPDGMNLEQCAAAYSITGGLVRETASATSLSSSAAPSTTSFSSSAPATTSSSSISSSSSASVDKNATTTASASEETLSTVEPTSSFLPSGGFSSSNTTSISFVTTGSAPAPTTTATQVATAAGSRVVPAGALLLLVAGIASLL</sequence>
<evidence type="ECO:0000313" key="4">
    <source>
        <dbReference type="Proteomes" id="UP001174934"/>
    </source>
</evidence>
<feature type="signal peptide" evidence="2">
    <location>
        <begin position="1"/>
        <end position="21"/>
    </location>
</feature>
<organism evidence="3 4">
    <name type="scientific">Bombardia bombarda</name>
    <dbReference type="NCBI Taxonomy" id="252184"/>
    <lineage>
        <taxon>Eukaryota</taxon>
        <taxon>Fungi</taxon>
        <taxon>Dikarya</taxon>
        <taxon>Ascomycota</taxon>
        <taxon>Pezizomycotina</taxon>
        <taxon>Sordariomycetes</taxon>
        <taxon>Sordariomycetidae</taxon>
        <taxon>Sordariales</taxon>
        <taxon>Lasiosphaeriaceae</taxon>
        <taxon>Bombardia</taxon>
    </lineage>
</organism>
<protein>
    <submittedName>
        <fullName evidence="3">Uncharacterized protein</fullName>
    </submittedName>
</protein>
<dbReference type="AlphaFoldDB" id="A0AA40C9C8"/>
<evidence type="ECO:0000256" key="2">
    <source>
        <dbReference type="SAM" id="SignalP"/>
    </source>
</evidence>
<keyword evidence="4" id="KW-1185">Reference proteome</keyword>
<proteinExistence type="predicted"/>
<feature type="region of interest" description="Disordered" evidence="1">
    <location>
        <begin position="149"/>
        <end position="210"/>
    </location>
</feature>
<name>A0AA40C9C8_9PEZI</name>
<evidence type="ECO:0000256" key="1">
    <source>
        <dbReference type="SAM" id="MobiDB-lite"/>
    </source>
</evidence>
<reference evidence="3" key="1">
    <citation type="submission" date="2023-06" db="EMBL/GenBank/DDBJ databases">
        <title>Genome-scale phylogeny and comparative genomics of the fungal order Sordariales.</title>
        <authorList>
            <consortium name="Lawrence Berkeley National Laboratory"/>
            <person name="Hensen N."/>
            <person name="Bonometti L."/>
            <person name="Westerberg I."/>
            <person name="Brannstrom I.O."/>
            <person name="Guillou S."/>
            <person name="Cros-Aarteil S."/>
            <person name="Calhoun S."/>
            <person name="Haridas S."/>
            <person name="Kuo A."/>
            <person name="Mondo S."/>
            <person name="Pangilinan J."/>
            <person name="Riley R."/>
            <person name="LaButti K."/>
            <person name="Andreopoulos B."/>
            <person name="Lipzen A."/>
            <person name="Chen C."/>
            <person name="Yanf M."/>
            <person name="Daum C."/>
            <person name="Ng V."/>
            <person name="Clum A."/>
            <person name="Steindorff A."/>
            <person name="Ohm R."/>
            <person name="Martin F."/>
            <person name="Silar P."/>
            <person name="Natvig D."/>
            <person name="Lalanne C."/>
            <person name="Gautier V."/>
            <person name="Ament-velasquez S.L."/>
            <person name="Kruys A."/>
            <person name="Hutchinson M.I."/>
            <person name="Powell A.J."/>
            <person name="Barry K."/>
            <person name="Miller A.N."/>
            <person name="Grigoriev I.V."/>
            <person name="Debuchy R."/>
            <person name="Gladieux P."/>
            <person name="Thoren M.H."/>
            <person name="Johannesson H."/>
        </authorList>
    </citation>
    <scope>NUCLEOTIDE SEQUENCE</scope>
    <source>
        <strain evidence="3">SMH3391-2</strain>
    </source>
</reference>
<accession>A0AA40C9C8</accession>
<evidence type="ECO:0000313" key="3">
    <source>
        <dbReference type="EMBL" id="KAK0629977.1"/>
    </source>
</evidence>
<keyword evidence="2" id="KW-0732">Signal</keyword>
<comment type="caution">
    <text evidence="3">The sequence shown here is derived from an EMBL/GenBank/DDBJ whole genome shotgun (WGS) entry which is preliminary data.</text>
</comment>